<organism evidence="2 3">
    <name type="scientific">Malus baccata</name>
    <name type="common">Siberian crab apple</name>
    <name type="synonym">Pyrus baccata</name>
    <dbReference type="NCBI Taxonomy" id="106549"/>
    <lineage>
        <taxon>Eukaryota</taxon>
        <taxon>Viridiplantae</taxon>
        <taxon>Streptophyta</taxon>
        <taxon>Embryophyta</taxon>
        <taxon>Tracheophyta</taxon>
        <taxon>Spermatophyta</taxon>
        <taxon>Magnoliopsida</taxon>
        <taxon>eudicotyledons</taxon>
        <taxon>Gunneridae</taxon>
        <taxon>Pentapetalae</taxon>
        <taxon>rosids</taxon>
        <taxon>fabids</taxon>
        <taxon>Rosales</taxon>
        <taxon>Rosaceae</taxon>
        <taxon>Amygdaloideae</taxon>
        <taxon>Maleae</taxon>
        <taxon>Malus</taxon>
    </lineage>
</organism>
<reference evidence="2 3" key="1">
    <citation type="journal article" date="2019" name="G3 (Bethesda)">
        <title>Sequencing of a Wild Apple (Malus baccata) Genome Unravels the Differences Between Cultivated and Wild Apple Species Regarding Disease Resistance and Cold Tolerance.</title>
        <authorList>
            <person name="Chen X."/>
        </authorList>
    </citation>
    <scope>NUCLEOTIDE SEQUENCE [LARGE SCALE GENOMIC DNA]</scope>
    <source>
        <strain evidence="3">cv. Shandingzi</strain>
        <tissue evidence="2">Leaves</tissue>
    </source>
</reference>
<dbReference type="EMBL" id="VIEB01001301">
    <property type="protein sequence ID" value="TQD73343.1"/>
    <property type="molecule type" value="Genomic_DNA"/>
</dbReference>
<keyword evidence="3" id="KW-1185">Reference proteome</keyword>
<evidence type="ECO:0000256" key="1">
    <source>
        <dbReference type="SAM" id="MobiDB-lite"/>
    </source>
</evidence>
<sequence length="105" mass="11763">MQLIPSKNLCKLLQKLSEVRAFSISTNTGRPNRVGLGMERLGEEWVGLGMEGLGRNGLGWENDECKWGEGRRRETELVRTKEEEGVWAMEKGSESSRTAKSKSPP</sequence>
<evidence type="ECO:0000313" key="2">
    <source>
        <dbReference type="EMBL" id="TQD73343.1"/>
    </source>
</evidence>
<comment type="caution">
    <text evidence="2">The sequence shown here is derived from an EMBL/GenBank/DDBJ whole genome shotgun (WGS) entry which is preliminary data.</text>
</comment>
<feature type="region of interest" description="Disordered" evidence="1">
    <location>
        <begin position="82"/>
        <end position="105"/>
    </location>
</feature>
<proteinExistence type="predicted"/>
<gene>
    <name evidence="2" type="ORF">C1H46_041133</name>
</gene>
<dbReference type="Proteomes" id="UP000315295">
    <property type="component" value="Unassembled WGS sequence"/>
</dbReference>
<name>A0A540KGJ7_MALBA</name>
<dbReference type="AlphaFoldDB" id="A0A540KGJ7"/>
<accession>A0A540KGJ7</accession>
<evidence type="ECO:0000313" key="3">
    <source>
        <dbReference type="Proteomes" id="UP000315295"/>
    </source>
</evidence>
<protein>
    <submittedName>
        <fullName evidence="2">Uncharacterized protein</fullName>
    </submittedName>
</protein>